<dbReference type="Proteomes" id="UP000194664">
    <property type="component" value="Unassembled WGS sequence"/>
</dbReference>
<dbReference type="EMBL" id="MSPP01000001">
    <property type="protein sequence ID" value="OUD10460.1"/>
    <property type="molecule type" value="Genomic_DNA"/>
</dbReference>
<dbReference type="SUPFAM" id="SSF53448">
    <property type="entry name" value="Nucleotide-diphospho-sugar transferases"/>
    <property type="match status" value="1"/>
</dbReference>
<feature type="domain" description="Glycosyltransferase 2-like" evidence="2">
    <location>
        <begin position="12"/>
        <end position="170"/>
    </location>
</feature>
<dbReference type="AlphaFoldDB" id="A0A251X147"/>
<keyword evidence="1" id="KW-0472">Membrane</keyword>
<dbReference type="Gene3D" id="3.90.550.10">
    <property type="entry name" value="Spore Coat Polysaccharide Biosynthesis Protein SpsA, Chain A"/>
    <property type="match status" value="1"/>
</dbReference>
<gene>
    <name evidence="3" type="ORF">BVC71_02885</name>
</gene>
<dbReference type="InterPro" id="IPR050834">
    <property type="entry name" value="Glycosyltransf_2"/>
</dbReference>
<comment type="caution">
    <text evidence="3">The sequence shown here is derived from an EMBL/GenBank/DDBJ whole genome shotgun (WGS) entry which is preliminary data.</text>
</comment>
<dbReference type="InterPro" id="IPR029044">
    <property type="entry name" value="Nucleotide-diphossugar_trans"/>
</dbReference>
<keyword evidence="1" id="KW-0812">Transmembrane</keyword>
<protein>
    <recommendedName>
        <fullName evidence="2">Glycosyltransferase 2-like domain-containing protein</fullName>
    </recommendedName>
</protein>
<keyword evidence="1" id="KW-1133">Transmembrane helix</keyword>
<sequence>MTRFTRITIAAATFRRPSGLSRLLDHIEALETAAVVTVLICDNDGQEQAGKKIVEARLAKGYRFKLECISEPKQGLSYARNALFEHIATKENCDYIAMIDDDEWPSRQWLTKLEETAFQTKADVVGGPVQSVFENETPPCVVHCEQFRRKRNQTGPVPVVLSTENALLKFSILGTIPKPWFDPVFATTGGEDADFFYRAKRSGATFAWADDAEILEAIPASRSTAQWALKRNFRRGSTTAWRATQRPEKLKSITRLVLFGLVGICSFPAFWFLGCRSPVRRLDARLRLWRSIGYFSGFARYRVHEYKVDGV</sequence>
<feature type="transmembrane region" description="Helical" evidence="1">
    <location>
        <begin position="256"/>
        <end position="274"/>
    </location>
</feature>
<reference evidence="3 4" key="1">
    <citation type="submission" date="2016-12" db="EMBL/GenBank/DDBJ databases">
        <title>The draft genome sequence of HSLHS2.</title>
        <authorList>
            <person name="Hu D."/>
            <person name="Wang L."/>
            <person name="Shao Z."/>
        </authorList>
    </citation>
    <scope>NUCLEOTIDE SEQUENCE [LARGE SCALE GENOMIC DNA]</scope>
    <source>
        <strain evidence="3">MCCC 1A06712</strain>
    </source>
</reference>
<organism evidence="3 4">
    <name type="scientific">Marivivens niveibacter</name>
    <dbReference type="NCBI Taxonomy" id="1930667"/>
    <lineage>
        <taxon>Bacteria</taxon>
        <taxon>Pseudomonadati</taxon>
        <taxon>Pseudomonadota</taxon>
        <taxon>Alphaproteobacteria</taxon>
        <taxon>Rhodobacterales</taxon>
        <taxon>Paracoccaceae</taxon>
        <taxon>Marivivens group</taxon>
        <taxon>Marivivens</taxon>
    </lineage>
</organism>
<evidence type="ECO:0000313" key="4">
    <source>
        <dbReference type="Proteomes" id="UP000194664"/>
    </source>
</evidence>
<dbReference type="PANTHER" id="PTHR43685:SF11">
    <property type="entry name" value="GLYCOSYLTRANSFERASE TAGX-RELATED"/>
    <property type="match status" value="1"/>
</dbReference>
<keyword evidence="4" id="KW-1185">Reference proteome</keyword>
<dbReference type="Pfam" id="PF00535">
    <property type="entry name" value="Glycos_transf_2"/>
    <property type="match status" value="1"/>
</dbReference>
<dbReference type="OrthoDB" id="6116224at2"/>
<dbReference type="PANTHER" id="PTHR43685">
    <property type="entry name" value="GLYCOSYLTRANSFERASE"/>
    <property type="match status" value="1"/>
</dbReference>
<proteinExistence type="predicted"/>
<dbReference type="InterPro" id="IPR001173">
    <property type="entry name" value="Glyco_trans_2-like"/>
</dbReference>
<dbReference type="RefSeq" id="WP_086450111.1">
    <property type="nucleotide sequence ID" value="NZ_MSPP01000001.1"/>
</dbReference>
<evidence type="ECO:0000313" key="3">
    <source>
        <dbReference type="EMBL" id="OUD10460.1"/>
    </source>
</evidence>
<name>A0A251X147_9RHOB</name>
<accession>A0A251X147</accession>
<evidence type="ECO:0000256" key="1">
    <source>
        <dbReference type="SAM" id="Phobius"/>
    </source>
</evidence>
<evidence type="ECO:0000259" key="2">
    <source>
        <dbReference type="Pfam" id="PF00535"/>
    </source>
</evidence>